<protein>
    <recommendedName>
        <fullName evidence="6">Glycosyltransferase</fullName>
        <ecNumber evidence="6">2.4.1.-</ecNumber>
    </recommendedName>
</protein>
<evidence type="ECO:0000256" key="1">
    <source>
        <dbReference type="ARBA" id="ARBA00004721"/>
    </source>
</evidence>
<dbReference type="KEGG" id="dcr:108225238"/>
<dbReference type="UniPathway" id="UPA00213"/>
<gene>
    <name evidence="7" type="ORF">DCAR_021225</name>
    <name evidence="8" type="ORF">DCAR_0625096</name>
</gene>
<proteinExistence type="inferred from homology"/>
<name>A0A161ZWK1_DAUCS</name>
<dbReference type="CDD" id="cd03784">
    <property type="entry name" value="GT1_Gtf-like"/>
    <property type="match status" value="1"/>
</dbReference>
<evidence type="ECO:0000256" key="2">
    <source>
        <dbReference type="ARBA" id="ARBA00009995"/>
    </source>
</evidence>
<dbReference type="OMA" id="RISITFL"/>
<evidence type="ECO:0000313" key="8">
    <source>
        <dbReference type="EMBL" id="WOH05676.1"/>
    </source>
</evidence>
<dbReference type="EC" id="2.4.1.-" evidence="6"/>
<evidence type="ECO:0000256" key="3">
    <source>
        <dbReference type="ARBA" id="ARBA00022679"/>
    </source>
</evidence>
<comment type="pathway">
    <text evidence="1">Secondary metabolite biosynthesis; terpenoid biosynthesis.</text>
</comment>
<evidence type="ECO:0000256" key="5">
    <source>
        <dbReference type="RuleBase" id="RU003718"/>
    </source>
</evidence>
<comment type="similarity">
    <text evidence="2 5">Belongs to the UDP-glycosyltransferase family.</text>
</comment>
<keyword evidence="3 5" id="KW-0808">Transferase</keyword>
<evidence type="ECO:0000256" key="6">
    <source>
        <dbReference type="RuleBase" id="RU362057"/>
    </source>
</evidence>
<reference evidence="7" key="1">
    <citation type="journal article" date="2016" name="Nat. Genet.">
        <title>A high-quality carrot genome assembly provides new insights into carotenoid accumulation and asterid genome evolution.</title>
        <authorList>
            <person name="Iorizzo M."/>
            <person name="Ellison S."/>
            <person name="Senalik D."/>
            <person name="Zeng P."/>
            <person name="Satapoomin P."/>
            <person name="Huang J."/>
            <person name="Bowman M."/>
            <person name="Iovene M."/>
            <person name="Sanseverino W."/>
            <person name="Cavagnaro P."/>
            <person name="Yildiz M."/>
            <person name="Macko-Podgorni A."/>
            <person name="Moranska E."/>
            <person name="Grzebelus E."/>
            <person name="Grzebelus D."/>
            <person name="Ashrafi H."/>
            <person name="Zheng Z."/>
            <person name="Cheng S."/>
            <person name="Spooner D."/>
            <person name="Van Deynze A."/>
            <person name="Simon P."/>
        </authorList>
    </citation>
    <scope>NUCLEOTIDE SEQUENCE [LARGE SCALE GENOMIC DNA]</scope>
    <source>
        <tissue evidence="7">Leaf</tissue>
    </source>
</reference>
<dbReference type="EMBL" id="LNRQ01000006">
    <property type="protein sequence ID" value="KZM91410.1"/>
    <property type="molecule type" value="Genomic_DNA"/>
</dbReference>
<dbReference type="AlphaFoldDB" id="A0A161ZWK1"/>
<sequence length="487" mass="53803">MEGNTELVFFIAPYIGHITQAVELAKLMIHCDDRISITFLLVKLPAIDFEVNSFIDSLPLTSTKRLHFLHLPPVKPKPEWSAVSRGAFMTHLISHHKPNVRNFVTQRFVTDASTSPRLGGFVVDTQCTSSIVDLADEFGAPTYAFFTSGAAFLGLTLLFQTLQDEVLKEDITSNYLKKSELSAPCIAKPVPTSVLPVTLMDTQTWNTRFLHYARGYKKAKGIIVNTFNDLESFAMSSLSDQGSTCYGSKPNVYPVGPIINKIMQYGSEDITKWLDKQPPTSVVFLCFGSMGSTQGEQVHEIADGLERSGSRFLWVLRRPPAPGVTVDFPADYTNYEDVLPKGFLDRTKETGKVVGWVPQLAVLSHRAVGGFVSHCGWNSILESLWCGVPIGTWPLYAEQKLNAFQLVHDLGLSVEITPIINNPKLEDKANDKVVRAEQIEKGIKNLMSDGEVRKKVAEMKEACHKALKNGGSAKVSLGNLIQDVIKG</sequence>
<keyword evidence="5" id="KW-0328">Glycosyltransferase</keyword>
<dbReference type="OrthoDB" id="5835829at2759"/>
<dbReference type="PROSITE" id="PS00375">
    <property type="entry name" value="UDPGT"/>
    <property type="match status" value="1"/>
</dbReference>
<accession>A0A161ZWK1</accession>
<evidence type="ECO:0000313" key="7">
    <source>
        <dbReference type="EMBL" id="KZM91410.1"/>
    </source>
</evidence>
<dbReference type="Proteomes" id="UP000077755">
    <property type="component" value="Chromosome 6"/>
</dbReference>
<dbReference type="PANTHER" id="PTHR48048:SF35">
    <property type="entry name" value="UDP-GLYCOSYLTRANSFERASES DOMAIN-CONTAINING PROTEIN"/>
    <property type="match status" value="1"/>
</dbReference>
<dbReference type="GO" id="GO:0035251">
    <property type="term" value="F:UDP-glucosyltransferase activity"/>
    <property type="evidence" value="ECO:0007669"/>
    <property type="project" value="InterPro"/>
</dbReference>
<evidence type="ECO:0000256" key="4">
    <source>
        <dbReference type="ARBA" id="ARBA00023229"/>
    </source>
</evidence>
<dbReference type="InterPro" id="IPR035595">
    <property type="entry name" value="UDP_glycos_trans_CS"/>
</dbReference>
<keyword evidence="4" id="KW-0414">Isoprene biosynthesis</keyword>
<dbReference type="Gramene" id="KZM91410">
    <property type="protein sequence ID" value="KZM91410"/>
    <property type="gene ID" value="DCAR_021225"/>
</dbReference>
<dbReference type="GO" id="GO:0016114">
    <property type="term" value="P:terpenoid biosynthetic process"/>
    <property type="evidence" value="ECO:0007669"/>
    <property type="project" value="UniProtKB-UniPathway"/>
</dbReference>
<dbReference type="Pfam" id="PF00201">
    <property type="entry name" value="UDPGT"/>
    <property type="match status" value="1"/>
</dbReference>
<reference evidence="8" key="2">
    <citation type="submission" date="2022-03" db="EMBL/GenBank/DDBJ databases">
        <title>Draft title - Genomic analysis of global carrot germplasm unveils the trajectory of domestication and the origin of high carotenoid orange carrot.</title>
        <authorList>
            <person name="Iorizzo M."/>
            <person name="Ellison S."/>
            <person name="Senalik D."/>
            <person name="Macko-Podgorni A."/>
            <person name="Grzebelus D."/>
            <person name="Bostan H."/>
            <person name="Rolling W."/>
            <person name="Curaba J."/>
            <person name="Simon P."/>
        </authorList>
    </citation>
    <scope>NUCLEOTIDE SEQUENCE</scope>
    <source>
        <tissue evidence="8">Leaf</tissue>
    </source>
</reference>
<dbReference type="EMBL" id="CP093348">
    <property type="protein sequence ID" value="WOH05676.1"/>
    <property type="molecule type" value="Genomic_DNA"/>
</dbReference>
<evidence type="ECO:0000313" key="9">
    <source>
        <dbReference type="Proteomes" id="UP000077755"/>
    </source>
</evidence>
<organism evidence="7">
    <name type="scientific">Daucus carota subsp. sativus</name>
    <name type="common">Carrot</name>
    <dbReference type="NCBI Taxonomy" id="79200"/>
    <lineage>
        <taxon>Eukaryota</taxon>
        <taxon>Viridiplantae</taxon>
        <taxon>Streptophyta</taxon>
        <taxon>Embryophyta</taxon>
        <taxon>Tracheophyta</taxon>
        <taxon>Spermatophyta</taxon>
        <taxon>Magnoliopsida</taxon>
        <taxon>eudicotyledons</taxon>
        <taxon>Gunneridae</taxon>
        <taxon>Pentapetalae</taxon>
        <taxon>asterids</taxon>
        <taxon>campanulids</taxon>
        <taxon>Apiales</taxon>
        <taxon>Apiaceae</taxon>
        <taxon>Apioideae</taxon>
        <taxon>Scandiceae</taxon>
        <taxon>Daucinae</taxon>
        <taxon>Daucus</taxon>
        <taxon>Daucus sect. Daucus</taxon>
    </lineage>
</organism>
<dbReference type="InterPro" id="IPR050481">
    <property type="entry name" value="UDP-glycosyltransf_plant"/>
</dbReference>
<dbReference type="FunFam" id="3.40.50.2000:FF:000056">
    <property type="entry name" value="Glycosyltransferase"/>
    <property type="match status" value="1"/>
</dbReference>
<dbReference type="PANTHER" id="PTHR48048">
    <property type="entry name" value="GLYCOSYLTRANSFERASE"/>
    <property type="match status" value="1"/>
</dbReference>
<keyword evidence="9" id="KW-1185">Reference proteome</keyword>
<dbReference type="Gene3D" id="3.40.50.2000">
    <property type="entry name" value="Glycogen Phosphorylase B"/>
    <property type="match status" value="2"/>
</dbReference>
<dbReference type="SUPFAM" id="SSF53756">
    <property type="entry name" value="UDP-Glycosyltransferase/glycogen phosphorylase"/>
    <property type="match status" value="1"/>
</dbReference>
<dbReference type="InterPro" id="IPR002213">
    <property type="entry name" value="UDP_glucos_trans"/>
</dbReference>